<dbReference type="PROSITE" id="PS52015">
    <property type="entry name" value="TONB_CTD"/>
    <property type="match status" value="1"/>
</dbReference>
<feature type="compositionally biased region" description="Low complexity" evidence="10">
    <location>
        <begin position="147"/>
        <end position="164"/>
    </location>
</feature>
<sequence>MTLSRRHWLVALLIALLLHLSLLIVVLAADNEDGTKDQGEQGIEIDLGMLGDLGQAEDTLEDRVVEPQPEPEPEPEPEVKPPEPEPIKAPEPVVEAPPPPPEMQKPVVKAKKEPPKPKLESKKAETSQEPVVMPTRIETASRDVKASDQAQQAQQQASTGSANAMTQGGSPAAKQSWFAKLAAELARHKRYPLSARRRGQEGVAKISFLVNRKGELLEYKLSESSGYKLLDEAVIDMLLKAQPLPEFPAEMEQDEIRITLPVEFLLKS</sequence>
<feature type="domain" description="TonB C-terminal" evidence="11">
    <location>
        <begin position="176"/>
        <end position="268"/>
    </location>
</feature>
<evidence type="ECO:0000256" key="9">
    <source>
        <dbReference type="ARBA" id="ARBA00023136"/>
    </source>
</evidence>
<dbReference type="EMBL" id="BMIJ01000004">
    <property type="protein sequence ID" value="GGB96704.1"/>
    <property type="molecule type" value="Genomic_DNA"/>
</dbReference>
<keyword evidence="6" id="KW-0812">Transmembrane</keyword>
<dbReference type="PANTHER" id="PTHR33446">
    <property type="entry name" value="PROTEIN TONB-RELATED"/>
    <property type="match status" value="1"/>
</dbReference>
<dbReference type="InterPro" id="IPR006260">
    <property type="entry name" value="TonB/TolA_C"/>
</dbReference>
<keyword evidence="7" id="KW-0653">Protein transport</keyword>
<evidence type="ECO:0000256" key="5">
    <source>
        <dbReference type="ARBA" id="ARBA00022519"/>
    </source>
</evidence>
<dbReference type="NCBIfam" id="TIGR01352">
    <property type="entry name" value="tonB_Cterm"/>
    <property type="match status" value="1"/>
</dbReference>
<keyword evidence="8" id="KW-1133">Transmembrane helix</keyword>
<protein>
    <recommendedName>
        <fullName evidence="11">TonB C-terminal domain-containing protein</fullName>
    </recommendedName>
</protein>
<evidence type="ECO:0000256" key="8">
    <source>
        <dbReference type="ARBA" id="ARBA00022989"/>
    </source>
</evidence>
<keyword evidence="4" id="KW-1003">Cell membrane</keyword>
<feature type="compositionally biased region" description="Basic and acidic residues" evidence="10">
    <location>
        <begin position="110"/>
        <end position="126"/>
    </location>
</feature>
<dbReference type="Proteomes" id="UP000629025">
    <property type="component" value="Unassembled WGS sequence"/>
</dbReference>
<keyword evidence="5" id="KW-0997">Cell inner membrane</keyword>
<evidence type="ECO:0000256" key="10">
    <source>
        <dbReference type="SAM" id="MobiDB-lite"/>
    </source>
</evidence>
<keyword evidence="9" id="KW-0472">Membrane</keyword>
<evidence type="ECO:0000256" key="7">
    <source>
        <dbReference type="ARBA" id="ARBA00022927"/>
    </source>
</evidence>
<evidence type="ECO:0000256" key="3">
    <source>
        <dbReference type="ARBA" id="ARBA00022448"/>
    </source>
</evidence>
<dbReference type="InterPro" id="IPR037682">
    <property type="entry name" value="TonB_C"/>
</dbReference>
<comment type="caution">
    <text evidence="12">The sequence shown here is derived from an EMBL/GenBank/DDBJ whole genome shotgun (WGS) entry which is preliminary data.</text>
</comment>
<evidence type="ECO:0000256" key="6">
    <source>
        <dbReference type="ARBA" id="ARBA00022692"/>
    </source>
</evidence>
<evidence type="ECO:0000313" key="13">
    <source>
        <dbReference type="Proteomes" id="UP000629025"/>
    </source>
</evidence>
<evidence type="ECO:0000256" key="4">
    <source>
        <dbReference type="ARBA" id="ARBA00022475"/>
    </source>
</evidence>
<feature type="compositionally biased region" description="Basic and acidic residues" evidence="10">
    <location>
        <begin position="77"/>
        <end position="88"/>
    </location>
</feature>
<dbReference type="Gene3D" id="3.30.1150.10">
    <property type="match status" value="1"/>
</dbReference>
<dbReference type="SUPFAM" id="SSF74653">
    <property type="entry name" value="TolA/TonB C-terminal domain"/>
    <property type="match status" value="1"/>
</dbReference>
<evidence type="ECO:0000256" key="2">
    <source>
        <dbReference type="ARBA" id="ARBA00006555"/>
    </source>
</evidence>
<gene>
    <name evidence="12" type="ORF">GCM10011352_23540</name>
</gene>
<dbReference type="Pfam" id="PF03544">
    <property type="entry name" value="TonB_C"/>
    <property type="match status" value="1"/>
</dbReference>
<feature type="region of interest" description="Disordered" evidence="10">
    <location>
        <begin position="53"/>
        <end position="170"/>
    </location>
</feature>
<dbReference type="InterPro" id="IPR051045">
    <property type="entry name" value="TonB-dependent_transducer"/>
</dbReference>
<proteinExistence type="inferred from homology"/>
<evidence type="ECO:0000313" key="12">
    <source>
        <dbReference type="EMBL" id="GGB96704.1"/>
    </source>
</evidence>
<name>A0ABQ1KE56_9GAMM</name>
<keyword evidence="3" id="KW-0813">Transport</keyword>
<accession>A0ABQ1KE56</accession>
<evidence type="ECO:0000256" key="1">
    <source>
        <dbReference type="ARBA" id="ARBA00004383"/>
    </source>
</evidence>
<keyword evidence="13" id="KW-1185">Reference proteome</keyword>
<comment type="subcellular location">
    <subcellularLocation>
        <location evidence="1">Cell inner membrane</location>
        <topology evidence="1">Single-pass membrane protein</topology>
        <orientation evidence="1">Periplasmic side</orientation>
    </subcellularLocation>
</comment>
<dbReference type="RefSeq" id="WP_188748479.1">
    <property type="nucleotide sequence ID" value="NZ_BMIJ01000004.1"/>
</dbReference>
<evidence type="ECO:0000259" key="11">
    <source>
        <dbReference type="PROSITE" id="PS52015"/>
    </source>
</evidence>
<comment type="similarity">
    <text evidence="2">Belongs to the TonB family.</text>
</comment>
<reference evidence="13" key="1">
    <citation type="journal article" date="2019" name="Int. J. Syst. Evol. Microbiol.">
        <title>The Global Catalogue of Microorganisms (GCM) 10K type strain sequencing project: providing services to taxonomists for standard genome sequencing and annotation.</title>
        <authorList>
            <consortium name="The Broad Institute Genomics Platform"/>
            <consortium name="The Broad Institute Genome Sequencing Center for Infectious Disease"/>
            <person name="Wu L."/>
            <person name="Ma J."/>
        </authorList>
    </citation>
    <scope>NUCLEOTIDE SEQUENCE [LARGE SCALE GENOMIC DNA]</scope>
    <source>
        <strain evidence="13">CGMCC 1.15341</strain>
    </source>
</reference>
<organism evidence="12 13">
    <name type="scientific">Marinobacterium zhoushanense</name>
    <dbReference type="NCBI Taxonomy" id="1679163"/>
    <lineage>
        <taxon>Bacteria</taxon>
        <taxon>Pseudomonadati</taxon>
        <taxon>Pseudomonadota</taxon>
        <taxon>Gammaproteobacteria</taxon>
        <taxon>Oceanospirillales</taxon>
        <taxon>Oceanospirillaceae</taxon>
        <taxon>Marinobacterium</taxon>
    </lineage>
</organism>
<dbReference type="PANTHER" id="PTHR33446:SF2">
    <property type="entry name" value="PROTEIN TONB"/>
    <property type="match status" value="1"/>
</dbReference>